<dbReference type="InterPro" id="IPR018490">
    <property type="entry name" value="cNMP-bd_dom_sf"/>
</dbReference>
<dbReference type="Gene3D" id="2.60.120.10">
    <property type="entry name" value="Jelly Rolls"/>
    <property type="match status" value="1"/>
</dbReference>
<dbReference type="PANTHER" id="PTHR24567:SF74">
    <property type="entry name" value="HTH-TYPE TRANSCRIPTIONAL REGULATOR ARCR"/>
    <property type="match status" value="1"/>
</dbReference>
<dbReference type="GO" id="GO:0003700">
    <property type="term" value="F:DNA-binding transcription factor activity"/>
    <property type="evidence" value="ECO:0007669"/>
    <property type="project" value="TreeGrafter"/>
</dbReference>
<comment type="caution">
    <text evidence="2">The sequence shown here is derived from an EMBL/GenBank/DDBJ whole genome shotgun (WGS) entry which is preliminary data.</text>
</comment>
<keyword evidence="3" id="KW-1185">Reference proteome</keyword>
<proteinExistence type="predicted"/>
<organism evidence="2 3">
    <name type="scientific">Scytonema hofmannii PCC 7110</name>
    <dbReference type="NCBI Taxonomy" id="128403"/>
    <lineage>
        <taxon>Bacteria</taxon>
        <taxon>Bacillati</taxon>
        <taxon>Cyanobacteriota</taxon>
        <taxon>Cyanophyceae</taxon>
        <taxon>Nostocales</taxon>
        <taxon>Scytonemataceae</taxon>
        <taxon>Scytonema</taxon>
    </lineage>
</organism>
<evidence type="ECO:0000259" key="1">
    <source>
        <dbReference type="PROSITE" id="PS50042"/>
    </source>
</evidence>
<dbReference type="RefSeq" id="WP_026134756.1">
    <property type="nucleotide sequence ID" value="NZ_KQ976354.1"/>
</dbReference>
<dbReference type="STRING" id="128403.WA1_22840"/>
<dbReference type="InterPro" id="IPR036390">
    <property type="entry name" value="WH_DNA-bd_sf"/>
</dbReference>
<dbReference type="SUPFAM" id="SSF51206">
    <property type="entry name" value="cAMP-binding domain-like"/>
    <property type="match status" value="1"/>
</dbReference>
<dbReference type="InterPro" id="IPR000595">
    <property type="entry name" value="cNMP-bd_dom"/>
</dbReference>
<accession>A0A139X8V3</accession>
<dbReference type="PROSITE" id="PS50042">
    <property type="entry name" value="CNMP_BINDING_3"/>
    <property type="match status" value="1"/>
</dbReference>
<dbReference type="EMBL" id="ANNX02000024">
    <property type="protein sequence ID" value="KYC41129.1"/>
    <property type="molecule type" value="Genomic_DNA"/>
</dbReference>
<dbReference type="InterPro" id="IPR014710">
    <property type="entry name" value="RmlC-like_jellyroll"/>
</dbReference>
<dbReference type="Proteomes" id="UP000076925">
    <property type="component" value="Unassembled WGS sequence"/>
</dbReference>
<reference evidence="2 3" key="1">
    <citation type="journal article" date="2013" name="Genome Biol. Evol.">
        <title>Genomes of Stigonematalean cyanobacteria (subsection V) and the evolution of oxygenic photosynthesis from prokaryotes to plastids.</title>
        <authorList>
            <person name="Dagan T."/>
            <person name="Roettger M."/>
            <person name="Stucken K."/>
            <person name="Landan G."/>
            <person name="Koch R."/>
            <person name="Major P."/>
            <person name="Gould S.B."/>
            <person name="Goremykin V.V."/>
            <person name="Rippka R."/>
            <person name="Tandeau de Marsac N."/>
            <person name="Gugger M."/>
            <person name="Lockhart P.J."/>
            <person name="Allen J.F."/>
            <person name="Brune I."/>
            <person name="Maus I."/>
            <person name="Puhler A."/>
            <person name="Martin W.F."/>
        </authorList>
    </citation>
    <scope>NUCLEOTIDE SEQUENCE [LARGE SCALE GENOMIC DNA]</scope>
    <source>
        <strain evidence="2 3">PCC 7110</strain>
    </source>
</reference>
<dbReference type="InterPro" id="IPR036388">
    <property type="entry name" value="WH-like_DNA-bd_sf"/>
</dbReference>
<dbReference type="Pfam" id="PF00027">
    <property type="entry name" value="cNMP_binding"/>
    <property type="match status" value="1"/>
</dbReference>
<dbReference type="CDD" id="cd00038">
    <property type="entry name" value="CAP_ED"/>
    <property type="match status" value="1"/>
</dbReference>
<dbReference type="SUPFAM" id="SSF46785">
    <property type="entry name" value="Winged helix' DNA-binding domain"/>
    <property type="match status" value="1"/>
</dbReference>
<protein>
    <submittedName>
        <fullName evidence="2">Transcriptional regulator</fullName>
    </submittedName>
</protein>
<name>A0A139X8V3_9CYAN</name>
<gene>
    <name evidence="2" type="ORF">WA1_22840</name>
</gene>
<dbReference type="GO" id="GO:0005829">
    <property type="term" value="C:cytosol"/>
    <property type="evidence" value="ECO:0007669"/>
    <property type="project" value="TreeGrafter"/>
</dbReference>
<dbReference type="PANTHER" id="PTHR24567">
    <property type="entry name" value="CRP FAMILY TRANSCRIPTIONAL REGULATORY PROTEIN"/>
    <property type="match status" value="1"/>
</dbReference>
<dbReference type="AlphaFoldDB" id="A0A139X8V3"/>
<dbReference type="Gene3D" id="1.10.10.10">
    <property type="entry name" value="Winged helix-like DNA-binding domain superfamily/Winged helix DNA-binding domain"/>
    <property type="match status" value="1"/>
</dbReference>
<dbReference type="SMART" id="SM00100">
    <property type="entry name" value="cNMP"/>
    <property type="match status" value="1"/>
</dbReference>
<sequence>MQTEVFSELFPLMSTANPQTIEWLLSVAIDHEYPAGRAVLMEDAWGNALYFLVSGWVKVRRTVGEDSVAIAILGRGDFFGEMAILDESPRSTDVIALSPVKLLSISRERFIQILFKDPQLHHRMLQLMVRRLRQINVRLQMRSSPPAVKLAHTLVTLGESYGQSLDKGKEIYNIPFKDLADVTEIGVEETTKIMEKLHEKGWIKIDKTNQSIYLANFKQLINLAGKV</sequence>
<evidence type="ECO:0000313" key="3">
    <source>
        <dbReference type="Proteomes" id="UP000076925"/>
    </source>
</evidence>
<evidence type="ECO:0000313" key="2">
    <source>
        <dbReference type="EMBL" id="KYC41129.1"/>
    </source>
</evidence>
<feature type="domain" description="Cyclic nucleotide-binding" evidence="1">
    <location>
        <begin position="12"/>
        <end position="131"/>
    </location>
</feature>
<dbReference type="OrthoDB" id="453310at2"/>
<dbReference type="InterPro" id="IPR050397">
    <property type="entry name" value="Env_Response_Regulators"/>
</dbReference>